<evidence type="ECO:0000313" key="1">
    <source>
        <dbReference type="EMBL" id="OKP11732.1"/>
    </source>
</evidence>
<reference evidence="1 2" key="1">
    <citation type="submission" date="2016-10" db="EMBL/GenBank/DDBJ databases">
        <title>Genome sequence of the ascomycete fungus Penicillium subrubescens.</title>
        <authorList>
            <person name="De Vries R.P."/>
            <person name="Peng M."/>
            <person name="Dilokpimol A."/>
            <person name="Hilden K."/>
            <person name="Makela M.R."/>
            <person name="Grigoriev I."/>
            <person name="Riley R."/>
            <person name="Granchi Z."/>
        </authorList>
    </citation>
    <scope>NUCLEOTIDE SEQUENCE [LARGE SCALE GENOMIC DNA]</scope>
    <source>
        <strain evidence="1 2">CBS 132785</strain>
    </source>
</reference>
<accession>A0A1Q5UGZ6</accession>
<sequence length="107" mass="11943">MMGSSSYFLTKSQPIHVPVEEAALQSQGVYPGSRDSTGRWELVSEDRVMLTTVSKSRVPVVFSVTSQERQECQDLMAATLSHVQYEADPVPRWLRGRWAGGLKKMGI</sequence>
<name>A0A1Q5UGZ6_9EURO</name>
<dbReference type="EMBL" id="MNBE01000274">
    <property type="protein sequence ID" value="OKP11732.1"/>
    <property type="molecule type" value="Genomic_DNA"/>
</dbReference>
<evidence type="ECO:0000313" key="2">
    <source>
        <dbReference type="Proteomes" id="UP000186955"/>
    </source>
</evidence>
<gene>
    <name evidence="1" type="ORF">PENSUB_2804</name>
</gene>
<protein>
    <submittedName>
        <fullName evidence="1">Uncharacterized protein</fullName>
    </submittedName>
</protein>
<comment type="caution">
    <text evidence="1">The sequence shown here is derived from an EMBL/GenBank/DDBJ whole genome shotgun (WGS) entry which is preliminary data.</text>
</comment>
<keyword evidence="2" id="KW-1185">Reference proteome</keyword>
<organism evidence="1 2">
    <name type="scientific">Penicillium subrubescens</name>
    <dbReference type="NCBI Taxonomy" id="1316194"/>
    <lineage>
        <taxon>Eukaryota</taxon>
        <taxon>Fungi</taxon>
        <taxon>Dikarya</taxon>
        <taxon>Ascomycota</taxon>
        <taxon>Pezizomycotina</taxon>
        <taxon>Eurotiomycetes</taxon>
        <taxon>Eurotiomycetidae</taxon>
        <taxon>Eurotiales</taxon>
        <taxon>Aspergillaceae</taxon>
        <taxon>Penicillium</taxon>
    </lineage>
</organism>
<dbReference type="AlphaFoldDB" id="A0A1Q5UGZ6"/>
<dbReference type="Proteomes" id="UP000186955">
    <property type="component" value="Unassembled WGS sequence"/>
</dbReference>
<proteinExistence type="predicted"/>